<organism evidence="1 2">
    <name type="scientific">Desulfamplus magnetovallimortis</name>
    <dbReference type="NCBI Taxonomy" id="1246637"/>
    <lineage>
        <taxon>Bacteria</taxon>
        <taxon>Pseudomonadati</taxon>
        <taxon>Thermodesulfobacteriota</taxon>
        <taxon>Desulfobacteria</taxon>
        <taxon>Desulfobacterales</taxon>
        <taxon>Desulfobacteraceae</taxon>
        <taxon>Desulfamplus</taxon>
    </lineage>
</organism>
<evidence type="ECO:0000313" key="2">
    <source>
        <dbReference type="Proteomes" id="UP000191931"/>
    </source>
</evidence>
<dbReference type="Proteomes" id="UP000191931">
    <property type="component" value="Unassembled WGS sequence"/>
</dbReference>
<proteinExistence type="predicted"/>
<accession>A0A1W1HKZ8</accession>
<dbReference type="EMBL" id="FWEV01000336">
    <property type="protein sequence ID" value="SLM33133.1"/>
    <property type="molecule type" value="Genomic_DNA"/>
</dbReference>
<evidence type="ECO:0000313" key="1">
    <source>
        <dbReference type="EMBL" id="SLM33133.1"/>
    </source>
</evidence>
<gene>
    <name evidence="1" type="ORF">MTBBW1_90035</name>
</gene>
<protein>
    <submittedName>
        <fullName evidence="1">Uncharacterized protein</fullName>
    </submittedName>
</protein>
<sequence>MLVMPASSVSQSINFQNKVFDLVIESGLVRLGGQTVTLEGLQVQ</sequence>
<keyword evidence="2" id="KW-1185">Reference proteome</keyword>
<dbReference type="AlphaFoldDB" id="A0A1W1HKZ8"/>
<reference evidence="1 2" key="1">
    <citation type="submission" date="2017-03" db="EMBL/GenBank/DDBJ databases">
        <authorList>
            <person name="Afonso C.L."/>
            <person name="Miller P.J."/>
            <person name="Scott M.A."/>
            <person name="Spackman E."/>
            <person name="Goraichik I."/>
            <person name="Dimitrov K.M."/>
            <person name="Suarez D.L."/>
            <person name="Swayne D.E."/>
        </authorList>
    </citation>
    <scope>NUCLEOTIDE SEQUENCE [LARGE SCALE GENOMIC DNA]</scope>
    <source>
        <strain evidence="1">PRJEB14757</strain>
    </source>
</reference>
<name>A0A1W1HKZ8_9BACT</name>